<reference evidence="1" key="1">
    <citation type="submission" date="2022-12" db="EMBL/GenBank/DDBJ databases">
        <title>Genome Sequence of Lasiodiplodia mahajangana.</title>
        <authorList>
            <person name="Buettner E."/>
        </authorList>
    </citation>
    <scope>NUCLEOTIDE SEQUENCE</scope>
    <source>
        <strain evidence="1">VT137</strain>
    </source>
</reference>
<keyword evidence="2" id="KW-1185">Reference proteome</keyword>
<accession>A0ACC2JPJ4</accession>
<sequence>MLASPAPRKLSYGAPPIARQLFEHVTVKQKIPSADSKSPTIKWGATSVPVTSMTTTPNVADIGTTNRARHLGYRRNKHTTHPNRSLVKIEGVDNTEAANFYLGKKIAFIQKAPKEVRGTQTRVIWGKVVRPHGNSGAVQARFSVPLPTKSFGASLRVLLYPSSI</sequence>
<comment type="caution">
    <text evidence="1">The sequence shown here is derived from an EMBL/GenBank/DDBJ whole genome shotgun (WGS) entry which is preliminary data.</text>
</comment>
<evidence type="ECO:0000313" key="1">
    <source>
        <dbReference type="EMBL" id="KAJ8129279.1"/>
    </source>
</evidence>
<dbReference type="Proteomes" id="UP001153332">
    <property type="component" value="Unassembled WGS sequence"/>
</dbReference>
<gene>
    <name evidence="1" type="ORF">O1611_g4351</name>
</gene>
<proteinExistence type="predicted"/>
<name>A0ACC2JPJ4_9PEZI</name>
<dbReference type="EMBL" id="JAPUUL010000810">
    <property type="protein sequence ID" value="KAJ8129279.1"/>
    <property type="molecule type" value="Genomic_DNA"/>
</dbReference>
<protein>
    <submittedName>
        <fullName evidence="1">Uncharacterized protein</fullName>
    </submittedName>
</protein>
<evidence type="ECO:0000313" key="2">
    <source>
        <dbReference type="Proteomes" id="UP001153332"/>
    </source>
</evidence>
<organism evidence="1 2">
    <name type="scientific">Lasiodiplodia mahajangana</name>
    <dbReference type="NCBI Taxonomy" id="1108764"/>
    <lineage>
        <taxon>Eukaryota</taxon>
        <taxon>Fungi</taxon>
        <taxon>Dikarya</taxon>
        <taxon>Ascomycota</taxon>
        <taxon>Pezizomycotina</taxon>
        <taxon>Dothideomycetes</taxon>
        <taxon>Dothideomycetes incertae sedis</taxon>
        <taxon>Botryosphaeriales</taxon>
        <taxon>Botryosphaeriaceae</taxon>
        <taxon>Lasiodiplodia</taxon>
    </lineage>
</organism>